<dbReference type="SUPFAM" id="SSF55418">
    <property type="entry name" value="eIF4e-like"/>
    <property type="match status" value="1"/>
</dbReference>
<dbReference type="InterPro" id="IPR015034">
    <property type="entry name" value="Bles03"/>
</dbReference>
<dbReference type="Pfam" id="PF08939">
    <property type="entry name" value="Bles03"/>
    <property type="match status" value="1"/>
</dbReference>
<protein>
    <submittedName>
        <fullName evidence="2">DUF1917 domain-containing protein</fullName>
    </submittedName>
</protein>
<dbReference type="AlphaFoldDB" id="A0A7X6L1R3"/>
<evidence type="ECO:0000256" key="1">
    <source>
        <dbReference type="ARBA" id="ARBA00010568"/>
    </source>
</evidence>
<name>A0A7X6L1R3_9NOCA</name>
<dbReference type="PANTHER" id="PTHR31977">
    <property type="entry name" value="UPF0696 PROTEIN C11ORF68"/>
    <property type="match status" value="1"/>
</dbReference>
<comment type="similarity">
    <text evidence="1">Belongs to the UPF0696 family.</text>
</comment>
<evidence type="ECO:0000313" key="2">
    <source>
        <dbReference type="EMBL" id="NKY26262.1"/>
    </source>
</evidence>
<comment type="caution">
    <text evidence="2">The sequence shown here is derived from an EMBL/GenBank/DDBJ whole genome shotgun (WGS) entry which is preliminary data.</text>
</comment>
<dbReference type="PANTHER" id="PTHR31977:SF1">
    <property type="entry name" value="UPF0696 PROTEIN C11ORF68"/>
    <property type="match status" value="1"/>
</dbReference>
<keyword evidence="3" id="KW-1185">Reference proteome</keyword>
<dbReference type="Proteomes" id="UP000540698">
    <property type="component" value="Unassembled WGS sequence"/>
</dbReference>
<dbReference type="EMBL" id="JAAXOS010000004">
    <property type="protein sequence ID" value="NKY26262.1"/>
    <property type="molecule type" value="Genomic_DNA"/>
</dbReference>
<proteinExistence type="inferred from homology"/>
<evidence type="ECO:0000313" key="3">
    <source>
        <dbReference type="Proteomes" id="UP000540698"/>
    </source>
</evidence>
<accession>A0A7X6L1R3</accession>
<reference evidence="2 3" key="1">
    <citation type="submission" date="2020-04" db="EMBL/GenBank/DDBJ databases">
        <title>MicrobeNet Type strains.</title>
        <authorList>
            <person name="Nicholson A.C."/>
        </authorList>
    </citation>
    <scope>NUCLEOTIDE SEQUENCE [LARGE SCALE GENOMIC DNA]</scope>
    <source>
        <strain evidence="2 3">DSM 44956</strain>
    </source>
</reference>
<sequence>MSPVDNVRLPTEVTDQWWIHVRAEGRPQLGEATSGKWLVFVPIRYLNQYWQIVKEAVQDGKLGPGAKVATARPNPHQTDPTRRPIVVYTTDWRDVDDVRRVLRGLRSLGITWRLTYKTDEATTTGIYGRHAGTYVSPSGSSDIIDRITTRSKPLSR</sequence>
<dbReference type="RefSeq" id="WP_084499345.1">
    <property type="nucleotide sequence ID" value="NZ_JAAXOS010000004.1"/>
</dbReference>
<dbReference type="InterPro" id="IPR023398">
    <property type="entry name" value="TIF_eIF4e-like"/>
</dbReference>
<gene>
    <name evidence="2" type="ORF">HGB38_08530</name>
</gene>
<dbReference type="Gene3D" id="3.30.760.10">
    <property type="entry name" value="RNA Cap, Translation Initiation Factor Eif4e"/>
    <property type="match status" value="1"/>
</dbReference>
<organism evidence="2 3">
    <name type="scientific">Nocardia gamkensis</name>
    <dbReference type="NCBI Taxonomy" id="352869"/>
    <lineage>
        <taxon>Bacteria</taxon>
        <taxon>Bacillati</taxon>
        <taxon>Actinomycetota</taxon>
        <taxon>Actinomycetes</taxon>
        <taxon>Mycobacteriales</taxon>
        <taxon>Nocardiaceae</taxon>
        <taxon>Nocardia</taxon>
    </lineage>
</organism>